<reference evidence="3" key="1">
    <citation type="journal article" date="2017" name="Science">
        <title>Giant viruses with an expanded complement of translation system components.</title>
        <authorList>
            <person name="Schulz F."/>
            <person name="Yutin N."/>
            <person name="Ivanova N.N."/>
            <person name="Ortega D.R."/>
            <person name="Lee T.K."/>
            <person name="Vierheilig J."/>
            <person name="Daims H."/>
            <person name="Horn M."/>
            <person name="Wagner M."/>
            <person name="Jensen G.J."/>
            <person name="Kyrpides N.C."/>
            <person name="Koonin E.V."/>
            <person name="Woyke T."/>
        </authorList>
    </citation>
    <scope>NUCLEOTIDE SEQUENCE</scope>
    <source>
        <strain evidence="3">KNV1</strain>
    </source>
</reference>
<keyword evidence="1" id="KW-0175">Coiled coil</keyword>
<evidence type="ECO:0000256" key="2">
    <source>
        <dbReference type="SAM" id="Phobius"/>
    </source>
</evidence>
<evidence type="ECO:0000256" key="1">
    <source>
        <dbReference type="SAM" id="Coils"/>
    </source>
</evidence>
<dbReference type="EMBL" id="KY684110">
    <property type="protein sequence ID" value="ARF11933.1"/>
    <property type="molecule type" value="Genomic_DNA"/>
</dbReference>
<gene>
    <name evidence="3" type="ORF">Klosneuvirus_3_68</name>
</gene>
<name>A0A1V0SJP6_9VIRU</name>
<keyword evidence="2" id="KW-0812">Transmembrane</keyword>
<evidence type="ECO:0000313" key="3">
    <source>
        <dbReference type="EMBL" id="ARF11933.1"/>
    </source>
</evidence>
<keyword evidence="2" id="KW-0472">Membrane</keyword>
<protein>
    <submittedName>
        <fullName evidence="3">Uncharacterized protein</fullName>
    </submittedName>
</protein>
<organism evidence="3">
    <name type="scientific">Klosneuvirus KNV1</name>
    <dbReference type="NCBI Taxonomy" id="1977640"/>
    <lineage>
        <taxon>Viruses</taxon>
        <taxon>Varidnaviria</taxon>
        <taxon>Bamfordvirae</taxon>
        <taxon>Nucleocytoviricota</taxon>
        <taxon>Megaviricetes</taxon>
        <taxon>Imitervirales</taxon>
        <taxon>Mimiviridae</taxon>
        <taxon>Klosneuvirinae</taxon>
        <taxon>Klosneuvirus</taxon>
    </lineage>
</organism>
<proteinExistence type="predicted"/>
<accession>A0A1V0SJP6</accession>
<feature type="coiled-coil region" evidence="1">
    <location>
        <begin position="87"/>
        <end position="114"/>
    </location>
</feature>
<feature type="transmembrane region" description="Helical" evidence="2">
    <location>
        <begin position="210"/>
        <end position="227"/>
    </location>
</feature>
<sequence length="302" mass="33784">MEDLVYKKANFIHKVLNEYFSPLYVKEQVPLLLPPYEPLYPQLHAPQSITRSEPISINFPVIPYIPPAPIIINNPQPIIIREQCQPIVRQKKDKEDKEEEKKKEEEANDMAKKIVGGVALAGISFAGTYLVATDGYVNFLLSDVETAIQSLMELKDTSVKKNEILMFKYDYEVWKSFYLKRTKKTFLGKIGGVGSGLLMASALIASSGFGIAIGAVAAVGSGCYLLWNKLTSKTMTEEEAYDAMMKSLMVFSGPQIQTIPSAPPMDPIPQIGPGMYQPDYSVMNTEVYHPMYQPNNMFQGYS</sequence>
<keyword evidence="2" id="KW-1133">Transmembrane helix</keyword>